<keyword evidence="3" id="KW-1185">Reference proteome</keyword>
<keyword evidence="1" id="KW-0812">Transmembrane</keyword>
<protein>
    <recommendedName>
        <fullName evidence="4">DUF3592 domain-containing protein</fullName>
    </recommendedName>
</protein>
<dbReference type="OrthoDB" id="1623608at2"/>
<dbReference type="Proteomes" id="UP000270291">
    <property type="component" value="Unassembled WGS sequence"/>
</dbReference>
<feature type="transmembrane region" description="Helical" evidence="1">
    <location>
        <begin position="6"/>
        <end position="23"/>
    </location>
</feature>
<accession>A0A428K9U7</accession>
<dbReference type="EMBL" id="RWIU01000003">
    <property type="protein sequence ID" value="RSK43288.1"/>
    <property type="molecule type" value="Genomic_DNA"/>
</dbReference>
<sequence length="140" mass="16011">MEHPYLTATVCFTMGIYLIWINARQLRLNIYLRANGILTSAVITEARLTRERDAFISHFKATYQDPHHRLHEANFSAKDSNEEFLYLVGGEIHVYYDPLRPENCALATDVKSTGAYYALVFGAAAITYVAYMIWEVLKQG</sequence>
<proteinExistence type="predicted"/>
<dbReference type="RefSeq" id="WP_125437285.1">
    <property type="nucleotide sequence ID" value="NZ_RWIU01000003.1"/>
</dbReference>
<keyword evidence="1" id="KW-1133">Transmembrane helix</keyword>
<comment type="caution">
    <text evidence="2">The sequence shown here is derived from an EMBL/GenBank/DDBJ whole genome shotgun (WGS) entry which is preliminary data.</text>
</comment>
<evidence type="ECO:0000313" key="2">
    <source>
        <dbReference type="EMBL" id="RSK43288.1"/>
    </source>
</evidence>
<reference evidence="2 3" key="1">
    <citation type="submission" date="2018-12" db="EMBL/GenBank/DDBJ databases">
        <authorList>
            <person name="Feng G."/>
            <person name="Zhu H."/>
        </authorList>
    </citation>
    <scope>NUCLEOTIDE SEQUENCE [LARGE SCALE GENOMIC DNA]</scope>
    <source>
        <strain evidence="2 3">LMG 26000</strain>
    </source>
</reference>
<evidence type="ECO:0008006" key="4">
    <source>
        <dbReference type="Google" id="ProtNLM"/>
    </source>
</evidence>
<evidence type="ECO:0000256" key="1">
    <source>
        <dbReference type="SAM" id="Phobius"/>
    </source>
</evidence>
<keyword evidence="1" id="KW-0472">Membrane</keyword>
<feature type="transmembrane region" description="Helical" evidence="1">
    <location>
        <begin position="115"/>
        <end position="134"/>
    </location>
</feature>
<dbReference type="AlphaFoldDB" id="A0A428K9U7"/>
<name>A0A428K9U7_9BACT</name>
<gene>
    <name evidence="2" type="ORF">EI293_10270</name>
</gene>
<organism evidence="2 3">
    <name type="scientific">Hymenobacter perfusus</name>
    <dbReference type="NCBI Taxonomy" id="1236770"/>
    <lineage>
        <taxon>Bacteria</taxon>
        <taxon>Pseudomonadati</taxon>
        <taxon>Bacteroidota</taxon>
        <taxon>Cytophagia</taxon>
        <taxon>Cytophagales</taxon>
        <taxon>Hymenobacteraceae</taxon>
        <taxon>Hymenobacter</taxon>
    </lineage>
</organism>
<evidence type="ECO:0000313" key="3">
    <source>
        <dbReference type="Proteomes" id="UP000270291"/>
    </source>
</evidence>